<sequence>MVRFKEFLWKQRQKFRYGILAFVMALLCIFVSPVVARDRGSPGLTASVVASDFSRDLENPSPNLSRQLLQVGKAAQRTGSPARREALKFPPSLVGKGVRGLGFALAFPHNVKSQVVASVPQEEEAKNLYTAGRFAEAVQLLQQVLPAYQTSGDTVAQAVILSNLALNLHQLGRIGEATEAIEKAIAILQTSPNSPQRLSIWAQVWDVKGSLELAQGKAEAALSAWEKSALLYQQLKDHNKATLAQVNQAQALQTLGLYRREITLLQNLTTSLAKQPDSLSKAASFRNLGEALILAGDLKQAEVNLQTSLKIAQQLQSPEAIASAYLSLGNLAYLPGNSTQQKNIALNYYQQASVLSTTATTKISSQLNRLRLLIDLEQWSNAQALYSEIQSQIANLPLGRSAIYAQVNLAQSLLKLTKKFPNPSPETIGKILAVARQQAEQLQDVRAGSFVLGNLGHLYELSHQWSIAQDLTRKALNLSQSIHAPDIDYRWQWQLGRVLCQGKRQCEQQGDMQGAIAAYTEAFNTLQNIRTDLIATNKNVQFSFRETVEPVYRRLVDLLLQSSAPSQDNLIQARNVIEALQVAKLQNYLQQTCQDTRLELDQVIDSKDQTSAIIYAIILDDRVEVILKRPNQKLDHYATKPQEKIEEVVKRLYQNLQEVGSYEEVQQDGQQVYSWLIQPIEKKLKESKIKNLVFVLDGFLRKIPMASLYDGQQYLVEKYAVSLALGLQVREPKPLNRSKMQVLAASLTEPPNKPGFSGFSRLANVNQEVREIKNTGIAVHWITDKEFTTKNFNQKLNTSNFDVIHLATHGLFSADRENTFVVTADGKLKIDDFDQLFIDQQQNSTHKIELLILSACQTATGNDQAVMGIAGATVQAGASSAIASLWDLDDEASVPFIKEFYQHLGQPNISRAEALRLAQQALLKNPKYDHPRYWAPYVLIGSWL</sequence>
<dbReference type="STRING" id="240292.Ava_4183"/>
<dbReference type="Gene3D" id="1.25.40.10">
    <property type="entry name" value="Tetratricopeptide repeat domain"/>
    <property type="match status" value="2"/>
</dbReference>
<organism evidence="2 3">
    <name type="scientific">Trichormus variabilis (strain ATCC 29413 / PCC 7937)</name>
    <name type="common">Anabaena variabilis</name>
    <dbReference type="NCBI Taxonomy" id="240292"/>
    <lineage>
        <taxon>Bacteria</taxon>
        <taxon>Bacillati</taxon>
        <taxon>Cyanobacteriota</taxon>
        <taxon>Cyanophyceae</taxon>
        <taxon>Nostocales</taxon>
        <taxon>Nostocaceae</taxon>
        <taxon>Trichormus</taxon>
    </lineage>
</organism>
<dbReference type="PANTHER" id="PTHR10098">
    <property type="entry name" value="RAPSYN-RELATED"/>
    <property type="match status" value="1"/>
</dbReference>
<accession>Q3M5F4</accession>
<protein>
    <submittedName>
        <fullName evidence="2">Tetratricopeptide TPR_4</fullName>
    </submittedName>
</protein>
<dbReference type="HOGENOM" id="CLU_002404_0_0_3"/>
<evidence type="ECO:0000313" key="2">
    <source>
        <dbReference type="EMBL" id="ABA23782.1"/>
    </source>
</evidence>
<dbReference type="SMART" id="SM00028">
    <property type="entry name" value="TPR"/>
    <property type="match status" value="5"/>
</dbReference>
<dbReference type="Pfam" id="PF12770">
    <property type="entry name" value="CHAT"/>
    <property type="match status" value="1"/>
</dbReference>
<dbReference type="InterPro" id="IPR024983">
    <property type="entry name" value="CHAT_dom"/>
</dbReference>
<gene>
    <name evidence="2" type="ordered locus">Ava_4183</name>
</gene>
<dbReference type="eggNOG" id="COG2909">
    <property type="taxonomic scope" value="Bacteria"/>
</dbReference>
<name>Q3M5F4_TRIV2</name>
<dbReference type="SUPFAM" id="SSF48452">
    <property type="entry name" value="TPR-like"/>
    <property type="match status" value="3"/>
</dbReference>
<feature type="domain" description="CHAT" evidence="1">
    <location>
        <begin position="667"/>
        <end position="942"/>
    </location>
</feature>
<dbReference type="Pfam" id="PF13424">
    <property type="entry name" value="TPR_12"/>
    <property type="match status" value="1"/>
</dbReference>
<dbReference type="eggNOG" id="COG4995">
    <property type="taxonomic scope" value="Bacteria"/>
</dbReference>
<proteinExistence type="predicted"/>
<dbReference type="InterPro" id="IPR019734">
    <property type="entry name" value="TPR_rpt"/>
</dbReference>
<dbReference type="AlphaFoldDB" id="Q3M5F4"/>
<dbReference type="Proteomes" id="UP000002533">
    <property type="component" value="Chromosome"/>
</dbReference>
<dbReference type="KEGG" id="ava:Ava_4183"/>
<reference evidence="3" key="1">
    <citation type="journal article" date="2014" name="Stand. Genomic Sci.">
        <title>Complete genome sequence of Anabaena variabilis ATCC 29413.</title>
        <authorList>
            <person name="Thiel T."/>
            <person name="Pratte B.S."/>
            <person name="Zhong J."/>
            <person name="Goodwin L."/>
            <person name="Copeland A."/>
            <person name="Lucas S."/>
            <person name="Han C."/>
            <person name="Pitluck S."/>
            <person name="Land M.L."/>
            <person name="Kyrpides N.C."/>
            <person name="Woyke T."/>
        </authorList>
    </citation>
    <scope>NUCLEOTIDE SEQUENCE [LARGE SCALE GENOMIC DNA]</scope>
    <source>
        <strain evidence="3">ATCC 29413 / PCC 7937</strain>
    </source>
</reference>
<evidence type="ECO:0000313" key="3">
    <source>
        <dbReference type="Proteomes" id="UP000002533"/>
    </source>
</evidence>
<dbReference type="EMBL" id="CP000117">
    <property type="protein sequence ID" value="ABA23782.1"/>
    <property type="molecule type" value="Genomic_DNA"/>
</dbReference>
<dbReference type="InterPro" id="IPR011990">
    <property type="entry name" value="TPR-like_helical_dom_sf"/>
</dbReference>
<evidence type="ECO:0000259" key="1">
    <source>
        <dbReference type="Pfam" id="PF12770"/>
    </source>
</evidence>